<evidence type="ECO:0000313" key="2">
    <source>
        <dbReference type="WBParaSite" id="L893_g19262.t1"/>
    </source>
</evidence>
<name>A0A1I7YS29_9BILA</name>
<protein>
    <submittedName>
        <fullName evidence="2">CACTA en-spm transposon protein</fullName>
    </submittedName>
</protein>
<evidence type="ECO:0000313" key="1">
    <source>
        <dbReference type="Proteomes" id="UP000095287"/>
    </source>
</evidence>
<dbReference type="Proteomes" id="UP000095287">
    <property type="component" value="Unplaced"/>
</dbReference>
<keyword evidence="1" id="KW-1185">Reference proteome</keyword>
<reference evidence="2" key="1">
    <citation type="submission" date="2016-11" db="UniProtKB">
        <authorList>
            <consortium name="WormBaseParasite"/>
        </authorList>
    </citation>
    <scope>IDENTIFICATION</scope>
</reference>
<accession>A0A1I7YS29</accession>
<dbReference type="WBParaSite" id="L893_g19262.t1">
    <property type="protein sequence ID" value="L893_g19262.t1"/>
    <property type="gene ID" value="L893_g19262"/>
</dbReference>
<proteinExistence type="predicted"/>
<organism evidence="1 2">
    <name type="scientific">Steinernema glaseri</name>
    <dbReference type="NCBI Taxonomy" id="37863"/>
    <lineage>
        <taxon>Eukaryota</taxon>
        <taxon>Metazoa</taxon>
        <taxon>Ecdysozoa</taxon>
        <taxon>Nematoda</taxon>
        <taxon>Chromadorea</taxon>
        <taxon>Rhabditida</taxon>
        <taxon>Tylenchina</taxon>
        <taxon>Panagrolaimomorpha</taxon>
        <taxon>Strongyloidoidea</taxon>
        <taxon>Steinernematidae</taxon>
        <taxon>Steinernema</taxon>
    </lineage>
</organism>
<dbReference type="AlphaFoldDB" id="A0A1I7YS29"/>
<sequence>MAFDEFTSFPTREQLHAKQLSYLEVLHERLNKRQQIRNQLNLMKFPSSSALLSNHVRDFPIEGITFNDDIPGVGYVLAGHHKKGKLAIIQMVGTKAFMTALNIEVFKSTVL</sequence>